<gene>
    <name evidence="2" type="ORF">JY651_44595</name>
</gene>
<reference evidence="2 3" key="1">
    <citation type="submission" date="2021-02" db="EMBL/GenBank/DDBJ databases">
        <title>De Novo genome assembly of isolated myxobacteria.</title>
        <authorList>
            <person name="Stevens D.C."/>
        </authorList>
    </citation>
    <scope>NUCLEOTIDE SEQUENCE [LARGE SCALE GENOMIC DNA]</scope>
    <source>
        <strain evidence="3">SCPEA02</strain>
    </source>
</reference>
<dbReference type="CDD" id="cd00009">
    <property type="entry name" value="AAA"/>
    <property type="match status" value="1"/>
</dbReference>
<sequence>MSVSFEAAASAVRDALTDAGRGLVEREAMVELVALSAVAGEHLLVVGPPGTAKSEAVRRTARGLGGSYFEYLLGRFTEPSELFGPVDLRKLREGLVETETSGMLPEAEVAFLDEVFLGSTAILNTLLGILNERTFRRGHTRMRCPLRVCVGASNALPEDESLAAFADRFLARIFVEPVADPRLEELLAGGASLWGEGEARVASLESLDVLSQAAREADLSPVRPHLAHALRTLRAAGIALSDRRAVKVQKLIASAAALAGRRVPTTSDLWPLVYAVPTKEAQALARDVLRDLLAASENPALAAAALEASAGPRARAQRIATAGQMLLAERPADGDAEALAAWRLKLEGVAREMDAGFAPEALTEELKALRTLVSAALTPEPSVVAA</sequence>
<organism evidence="2 3">
    <name type="scientific">Pyxidicoccus parkwayensis</name>
    <dbReference type="NCBI Taxonomy" id="2813578"/>
    <lineage>
        <taxon>Bacteria</taxon>
        <taxon>Pseudomonadati</taxon>
        <taxon>Myxococcota</taxon>
        <taxon>Myxococcia</taxon>
        <taxon>Myxococcales</taxon>
        <taxon>Cystobacterineae</taxon>
        <taxon>Myxococcaceae</taxon>
        <taxon>Pyxidicoccus</taxon>
    </lineage>
</organism>
<dbReference type="InterPro" id="IPR027417">
    <property type="entry name" value="P-loop_NTPase"/>
</dbReference>
<dbReference type="PANTHER" id="PTHR32204">
    <property type="entry name" value="ATPASE RAVA"/>
    <property type="match status" value="1"/>
</dbReference>
<dbReference type="InterPro" id="IPR041538">
    <property type="entry name" value="RavA-like_AAA_lid"/>
</dbReference>
<accession>A0ABX7NTC5</accession>
<dbReference type="Proteomes" id="UP000662747">
    <property type="component" value="Chromosome"/>
</dbReference>
<keyword evidence="3" id="KW-1185">Reference proteome</keyword>
<dbReference type="SUPFAM" id="SSF52540">
    <property type="entry name" value="P-loop containing nucleoside triphosphate hydrolases"/>
    <property type="match status" value="1"/>
</dbReference>
<protein>
    <submittedName>
        <fullName evidence="2">AAA family ATPase</fullName>
    </submittedName>
</protein>
<dbReference type="Pfam" id="PF17868">
    <property type="entry name" value="AAA_lid_8"/>
    <property type="match status" value="1"/>
</dbReference>
<dbReference type="InterPro" id="IPR050513">
    <property type="entry name" value="RavA_ATPases"/>
</dbReference>
<evidence type="ECO:0000313" key="2">
    <source>
        <dbReference type="EMBL" id="QSQ22142.1"/>
    </source>
</evidence>
<dbReference type="Pfam" id="PF20030">
    <property type="entry name" value="bpMoxR"/>
    <property type="match status" value="1"/>
</dbReference>
<proteinExistence type="predicted"/>
<dbReference type="SMART" id="SM00382">
    <property type="entry name" value="AAA"/>
    <property type="match status" value="1"/>
</dbReference>
<evidence type="ECO:0000259" key="1">
    <source>
        <dbReference type="SMART" id="SM00382"/>
    </source>
</evidence>
<dbReference type="InterPro" id="IPR045427">
    <property type="entry name" value="MoxR"/>
</dbReference>
<dbReference type="InterPro" id="IPR003593">
    <property type="entry name" value="AAA+_ATPase"/>
</dbReference>
<dbReference type="RefSeq" id="WP_206723719.1">
    <property type="nucleotide sequence ID" value="NZ_CP071090.1"/>
</dbReference>
<name>A0ABX7NTC5_9BACT</name>
<evidence type="ECO:0000313" key="3">
    <source>
        <dbReference type="Proteomes" id="UP000662747"/>
    </source>
</evidence>
<dbReference type="Gene3D" id="3.40.50.300">
    <property type="entry name" value="P-loop containing nucleotide triphosphate hydrolases"/>
    <property type="match status" value="1"/>
</dbReference>
<dbReference type="EMBL" id="CP071090">
    <property type="protein sequence ID" value="QSQ22142.1"/>
    <property type="molecule type" value="Genomic_DNA"/>
</dbReference>
<dbReference type="PANTHER" id="PTHR32204:SF0">
    <property type="entry name" value="ATPASE RAVA"/>
    <property type="match status" value="1"/>
</dbReference>
<feature type="domain" description="AAA+ ATPase" evidence="1">
    <location>
        <begin position="39"/>
        <end position="179"/>
    </location>
</feature>